<feature type="signal peptide" evidence="1">
    <location>
        <begin position="1"/>
        <end position="19"/>
    </location>
</feature>
<feature type="chain" id="PRO_5003238626" evidence="1">
    <location>
        <begin position="20"/>
        <end position="478"/>
    </location>
</feature>
<dbReference type="AlphaFoldDB" id="E9E8U5"/>
<sequence length="478" mass="51434">MYLSKFAIAAAWLSGLASADINGRHAPNNTYKHVAFFSIDGMHSSDIEKWVASKPQGAIAKLLETGYWYKGALTSAPSDSFPGTVNLVAGADPALSGVWYDDAYVLYDETKDYDNTKLWSSPNPTVVGGNINPENLPQAIVDGKCVNLYPHKRLRVNTIFEVVHEHGGQTAYTDKHPSYDIVRGPSGKGLSVGYFPEIQSLDTTNVTQIIGYDKLHVQAYINWISGTSPANTEVQEALTGPPTLFGGNFQAVSVAQKSYGYQTGSLSFTSQLASALDFVDNSLGSVVAELQKKGISHDTLIFVCSKHGQAPIDPKLYRKINQSLIEPSSGVKMAQVTADDIGLLWLDNQNDLDKAVAGLSKNKTLLAISDIIYGNRLIAEGYGNPKTDPAVPDIIIVPELGVVYTTSTSKIAEHGGFSNDDRNVACFASNPSLSKQVFTQQVSTAQLAPTVLHVLGLNPAKLDSVRHSAVEILPGFTD</sequence>
<evidence type="ECO:0000313" key="2">
    <source>
        <dbReference type="EMBL" id="EFY87699.1"/>
    </source>
</evidence>
<dbReference type="Gene3D" id="3.40.720.10">
    <property type="entry name" value="Alkaline Phosphatase, subunit A"/>
    <property type="match status" value="1"/>
</dbReference>
<dbReference type="OMA" id="CVPVYPH"/>
<dbReference type="OrthoDB" id="2118639at2759"/>
<dbReference type="EMBL" id="GL698523">
    <property type="protein sequence ID" value="EFY87699.1"/>
    <property type="molecule type" value="Genomic_DNA"/>
</dbReference>
<dbReference type="eggNOG" id="ENOG502RXP9">
    <property type="taxonomic scope" value="Eukaryota"/>
</dbReference>
<keyword evidence="1" id="KW-0732">Signal</keyword>
<accession>E9E8U5</accession>
<dbReference type="InParanoid" id="E9E8U5"/>
<name>E9E8U5_METAQ</name>
<dbReference type="Proteomes" id="UP000002499">
    <property type="component" value="Unassembled WGS sequence"/>
</dbReference>
<evidence type="ECO:0000256" key="1">
    <source>
        <dbReference type="SAM" id="SignalP"/>
    </source>
</evidence>
<gene>
    <name evidence="2" type="ORF">MAC_06293</name>
</gene>
<organism evidence="3">
    <name type="scientific">Metarhizium acridum (strain CQMa 102)</name>
    <dbReference type="NCBI Taxonomy" id="655827"/>
    <lineage>
        <taxon>Eukaryota</taxon>
        <taxon>Fungi</taxon>
        <taxon>Dikarya</taxon>
        <taxon>Ascomycota</taxon>
        <taxon>Pezizomycotina</taxon>
        <taxon>Sordariomycetes</taxon>
        <taxon>Hypocreomycetidae</taxon>
        <taxon>Hypocreales</taxon>
        <taxon>Clavicipitaceae</taxon>
        <taxon>Metarhizium</taxon>
    </lineage>
</organism>
<proteinExistence type="predicted"/>
<evidence type="ECO:0000313" key="3">
    <source>
        <dbReference type="Proteomes" id="UP000002499"/>
    </source>
</evidence>
<dbReference type="STRING" id="655827.E9E8U5"/>
<keyword evidence="3" id="KW-1185">Reference proteome</keyword>
<dbReference type="Pfam" id="PF01663">
    <property type="entry name" value="Phosphodiest"/>
    <property type="match status" value="1"/>
</dbReference>
<protein>
    <submittedName>
        <fullName evidence="2">Type I phosphodiesterase/nucleotide pyrophosphatase</fullName>
    </submittedName>
</protein>
<dbReference type="InterPro" id="IPR002591">
    <property type="entry name" value="Phosphodiest/P_Trfase"/>
</dbReference>
<dbReference type="SUPFAM" id="SSF53649">
    <property type="entry name" value="Alkaline phosphatase-like"/>
    <property type="match status" value="1"/>
</dbReference>
<dbReference type="HOGENOM" id="CLU_492353_0_0_1"/>
<dbReference type="InterPro" id="IPR017850">
    <property type="entry name" value="Alkaline_phosphatase_core_sf"/>
</dbReference>
<reference evidence="2 3" key="1">
    <citation type="journal article" date="2011" name="PLoS Genet.">
        <title>Genome sequencing and comparative transcriptomics of the model entomopathogenic fungi Metarhizium anisopliae and M. acridum.</title>
        <authorList>
            <person name="Gao Q."/>
            <person name="Jin K."/>
            <person name="Ying S.H."/>
            <person name="Zhang Y."/>
            <person name="Xiao G."/>
            <person name="Shang Y."/>
            <person name="Duan Z."/>
            <person name="Hu X."/>
            <person name="Xie X.Q."/>
            <person name="Zhou G."/>
            <person name="Peng G."/>
            <person name="Luo Z."/>
            <person name="Huang W."/>
            <person name="Wang B."/>
            <person name="Fang W."/>
            <person name="Wang S."/>
            <person name="Zhong Y."/>
            <person name="Ma L.J."/>
            <person name="St Leger R.J."/>
            <person name="Zhao G.P."/>
            <person name="Pei Y."/>
            <person name="Feng M.G."/>
            <person name="Xia Y."/>
            <person name="Wang C."/>
        </authorList>
    </citation>
    <scope>NUCLEOTIDE SEQUENCE [LARGE SCALE GENOMIC DNA]</scope>
    <source>
        <strain evidence="2 3">CQMa 102</strain>
    </source>
</reference>